<sequence length="119" mass="13025">MRQYLLAVQFDESAPPEPEEEVQAMMARTGKVTDEMKAAGSWVFVGGLRHSDAATVVRPGNGTVTITDGPFAETKEQLGGFWVIQVDDLDQALAWAEKCALACGQPIEVRPFDDGSRRR</sequence>
<dbReference type="Gene3D" id="3.30.70.1060">
    <property type="entry name" value="Dimeric alpha+beta barrel"/>
    <property type="match status" value="1"/>
</dbReference>
<evidence type="ECO:0000259" key="2">
    <source>
        <dbReference type="Pfam" id="PF03795"/>
    </source>
</evidence>
<evidence type="ECO:0000256" key="1">
    <source>
        <dbReference type="ARBA" id="ARBA00007689"/>
    </source>
</evidence>
<dbReference type="RefSeq" id="WP_044851250.1">
    <property type="nucleotide sequence ID" value="NZ_CP016174.1"/>
</dbReference>
<gene>
    <name evidence="3" type="ORF">SD37_25940</name>
</gene>
<name>A0A193CBP2_AMYOR</name>
<protein>
    <recommendedName>
        <fullName evidence="2">YCII-related domain-containing protein</fullName>
    </recommendedName>
</protein>
<accession>A0A193CBP2</accession>
<dbReference type="PANTHER" id="PTHR35174">
    <property type="entry name" value="BLL7171 PROTEIN-RELATED"/>
    <property type="match status" value="1"/>
</dbReference>
<evidence type="ECO:0000313" key="3">
    <source>
        <dbReference type="EMBL" id="ANN22036.1"/>
    </source>
</evidence>
<proteinExistence type="inferred from homology"/>
<dbReference type="Proteomes" id="UP000093695">
    <property type="component" value="Chromosome"/>
</dbReference>
<dbReference type="InterPro" id="IPR005545">
    <property type="entry name" value="YCII"/>
</dbReference>
<dbReference type="AlphaFoldDB" id="A0A193CBP2"/>
<feature type="domain" description="YCII-related" evidence="2">
    <location>
        <begin position="7"/>
        <end position="102"/>
    </location>
</feature>
<dbReference type="eggNOG" id="COG3795">
    <property type="taxonomic scope" value="Bacteria"/>
</dbReference>
<dbReference type="PANTHER" id="PTHR35174:SF3">
    <property type="entry name" value="BLL7171 PROTEIN"/>
    <property type="match status" value="1"/>
</dbReference>
<evidence type="ECO:0000313" key="4">
    <source>
        <dbReference type="Proteomes" id="UP000093695"/>
    </source>
</evidence>
<comment type="similarity">
    <text evidence="1">Belongs to the YciI family.</text>
</comment>
<dbReference type="EMBL" id="CP016174">
    <property type="protein sequence ID" value="ANN22036.1"/>
    <property type="molecule type" value="Genomic_DNA"/>
</dbReference>
<dbReference type="KEGG" id="aori:SD37_25940"/>
<keyword evidence="4" id="KW-1185">Reference proteome</keyword>
<dbReference type="SUPFAM" id="SSF54909">
    <property type="entry name" value="Dimeric alpha+beta barrel"/>
    <property type="match status" value="1"/>
</dbReference>
<dbReference type="InterPro" id="IPR011008">
    <property type="entry name" value="Dimeric_a/b-barrel"/>
</dbReference>
<organism evidence="3 4">
    <name type="scientific">Amycolatopsis orientalis</name>
    <name type="common">Nocardia orientalis</name>
    <dbReference type="NCBI Taxonomy" id="31958"/>
    <lineage>
        <taxon>Bacteria</taxon>
        <taxon>Bacillati</taxon>
        <taxon>Actinomycetota</taxon>
        <taxon>Actinomycetes</taxon>
        <taxon>Pseudonocardiales</taxon>
        <taxon>Pseudonocardiaceae</taxon>
        <taxon>Amycolatopsis</taxon>
    </lineage>
</organism>
<reference evidence="3 4" key="1">
    <citation type="journal article" date="2015" name="Genome Announc.">
        <title>Draft Genome Sequence of Norvancomycin-Producing Strain Amycolatopsis orientalis CPCC200066.</title>
        <authorList>
            <person name="Lei X."/>
            <person name="Yuan F."/>
            <person name="Shi Y."/>
            <person name="Li X."/>
            <person name="Wang L."/>
            <person name="Hong B."/>
        </authorList>
    </citation>
    <scope>NUCLEOTIDE SEQUENCE [LARGE SCALE GENOMIC DNA]</scope>
    <source>
        <strain evidence="3 4">B-37</strain>
    </source>
</reference>
<dbReference type="Pfam" id="PF03795">
    <property type="entry name" value="YCII"/>
    <property type="match status" value="1"/>
</dbReference>
<dbReference type="STRING" id="31958.SD37_25940"/>